<proteinExistence type="predicted"/>
<accession>A0AAP0ELM9</accession>
<protein>
    <submittedName>
        <fullName evidence="1">Uncharacterized protein</fullName>
    </submittedName>
</protein>
<evidence type="ECO:0000313" key="2">
    <source>
        <dbReference type="Proteomes" id="UP001420932"/>
    </source>
</evidence>
<keyword evidence="2" id="KW-1185">Reference proteome</keyword>
<comment type="caution">
    <text evidence="1">The sequence shown here is derived from an EMBL/GenBank/DDBJ whole genome shotgun (WGS) entry which is preliminary data.</text>
</comment>
<reference evidence="1 2" key="1">
    <citation type="submission" date="2024-01" db="EMBL/GenBank/DDBJ databases">
        <title>Genome assemblies of Stephania.</title>
        <authorList>
            <person name="Yang L."/>
        </authorList>
    </citation>
    <scope>NUCLEOTIDE SEQUENCE [LARGE SCALE GENOMIC DNA]</scope>
    <source>
        <strain evidence="1">YNDBR</strain>
        <tissue evidence="1">Leaf</tissue>
    </source>
</reference>
<evidence type="ECO:0000313" key="1">
    <source>
        <dbReference type="EMBL" id="KAK9093032.1"/>
    </source>
</evidence>
<organism evidence="1 2">
    <name type="scientific">Stephania yunnanensis</name>
    <dbReference type="NCBI Taxonomy" id="152371"/>
    <lineage>
        <taxon>Eukaryota</taxon>
        <taxon>Viridiplantae</taxon>
        <taxon>Streptophyta</taxon>
        <taxon>Embryophyta</taxon>
        <taxon>Tracheophyta</taxon>
        <taxon>Spermatophyta</taxon>
        <taxon>Magnoliopsida</taxon>
        <taxon>Ranunculales</taxon>
        <taxon>Menispermaceae</taxon>
        <taxon>Menispermoideae</taxon>
        <taxon>Cissampelideae</taxon>
        <taxon>Stephania</taxon>
    </lineage>
</organism>
<dbReference type="AlphaFoldDB" id="A0AAP0ELM9"/>
<sequence length="56" mass="6108">MVDLLLGIKLNISCCFPLSCPLSSLFINACGIDMLGVNNYKWYIGELAATDISSCY</sequence>
<name>A0AAP0ELM9_9MAGN</name>
<gene>
    <name evidence="1" type="ORF">Syun_027943</name>
</gene>
<dbReference type="EMBL" id="JBBNAF010000012">
    <property type="protein sequence ID" value="KAK9093032.1"/>
    <property type="molecule type" value="Genomic_DNA"/>
</dbReference>
<dbReference type="Proteomes" id="UP001420932">
    <property type="component" value="Unassembled WGS sequence"/>
</dbReference>